<comment type="similarity">
    <text evidence="2">Belongs to the NOP5/NOP56 family.</text>
</comment>
<evidence type="ECO:0000256" key="1">
    <source>
        <dbReference type="ARBA" id="ARBA00004604"/>
    </source>
</evidence>
<dbReference type="GO" id="GO:0030515">
    <property type="term" value="F:snoRNA binding"/>
    <property type="evidence" value="ECO:0007669"/>
    <property type="project" value="InterPro"/>
</dbReference>
<dbReference type="InterPro" id="IPR012976">
    <property type="entry name" value="NOSIC"/>
</dbReference>
<feature type="domain" description="Nop" evidence="5">
    <location>
        <begin position="254"/>
        <end position="372"/>
    </location>
</feature>
<dbReference type="AlphaFoldDB" id="T0MFZ0"/>
<evidence type="ECO:0000313" key="6">
    <source>
        <dbReference type="EMBL" id="EQB62001.1"/>
    </source>
</evidence>
<comment type="subcellular location">
    <subcellularLocation>
        <location evidence="1">Nucleus</location>
        <location evidence="1">Nucleolus</location>
    </subcellularLocation>
</comment>
<evidence type="ECO:0000256" key="3">
    <source>
        <dbReference type="ARBA" id="ARBA00022517"/>
    </source>
</evidence>
<dbReference type="Pfam" id="PF01798">
    <property type="entry name" value="Nop"/>
    <property type="match status" value="1"/>
</dbReference>
<dbReference type="InterPro" id="IPR045056">
    <property type="entry name" value="Nop56/Nop58"/>
</dbReference>
<dbReference type="Gene3D" id="1.10.246.90">
    <property type="entry name" value="Nop domain"/>
    <property type="match status" value="1"/>
</dbReference>
<keyword evidence="3" id="KW-0690">Ribosome biogenesis</keyword>
<proteinExistence type="inferred from homology"/>
<dbReference type="SUPFAM" id="SSF89124">
    <property type="entry name" value="Nop domain"/>
    <property type="match status" value="1"/>
</dbReference>
<evidence type="ECO:0000313" key="7">
    <source>
        <dbReference type="Proteomes" id="UP000053780"/>
    </source>
</evidence>
<evidence type="ECO:0000256" key="4">
    <source>
        <dbReference type="ARBA" id="ARBA00023242"/>
    </source>
</evidence>
<name>T0MFZ0_9MICR</name>
<gene>
    <name evidence="6" type="ORF">NAPIS_ORF00418</name>
</gene>
<dbReference type="OrthoDB" id="6780543at2759"/>
<dbReference type="PANTHER" id="PTHR10894:SF0">
    <property type="entry name" value="NUCLEOLAR PROTEIN 56"/>
    <property type="match status" value="1"/>
</dbReference>
<dbReference type="EMBL" id="KE647051">
    <property type="protein sequence ID" value="EQB62001.1"/>
    <property type="molecule type" value="Genomic_DNA"/>
</dbReference>
<dbReference type="GO" id="GO:0042254">
    <property type="term" value="P:ribosome biogenesis"/>
    <property type="evidence" value="ECO:0007669"/>
    <property type="project" value="UniProtKB-KW"/>
</dbReference>
<dbReference type="VEuPathDB" id="MicrosporidiaDB:NAPIS_ORF00418"/>
<accession>T0MFZ0</accession>
<dbReference type="InterPro" id="IPR002687">
    <property type="entry name" value="Nop_dom"/>
</dbReference>
<keyword evidence="7" id="KW-1185">Reference proteome</keyword>
<keyword evidence="4" id="KW-0539">Nucleus</keyword>
<organism evidence="6 7">
    <name type="scientific">Vairimorpha apis BRL 01</name>
    <dbReference type="NCBI Taxonomy" id="1037528"/>
    <lineage>
        <taxon>Eukaryota</taxon>
        <taxon>Fungi</taxon>
        <taxon>Fungi incertae sedis</taxon>
        <taxon>Microsporidia</taxon>
        <taxon>Nosematidae</taxon>
        <taxon>Vairimorpha</taxon>
    </lineage>
</organism>
<dbReference type="SMART" id="SM00931">
    <property type="entry name" value="NOSIC"/>
    <property type="match status" value="1"/>
</dbReference>
<reference evidence="6 7" key="1">
    <citation type="journal article" date="2013" name="BMC Genomics">
        <title>Genome sequencing and comparative genomics of honey bee microsporidia, Nosema apis reveal novel insights into host-parasite interactions.</title>
        <authorList>
            <person name="Chen Yp."/>
            <person name="Pettis J.S."/>
            <person name="Zhao Y."/>
            <person name="Liu X."/>
            <person name="Tallon L.J."/>
            <person name="Sadzewicz L.D."/>
            <person name="Li R."/>
            <person name="Zheng H."/>
            <person name="Huang S."/>
            <person name="Zhang X."/>
            <person name="Hamilton M.C."/>
            <person name="Pernal S.F."/>
            <person name="Melathopoulos A.P."/>
            <person name="Yan X."/>
            <person name="Evans J.D."/>
        </authorList>
    </citation>
    <scope>NUCLEOTIDE SEQUENCE [LARGE SCALE GENOMIC DNA]</scope>
    <source>
        <strain evidence="6 7">BRL 01</strain>
    </source>
</reference>
<dbReference type="FunFam" id="1.10.246.90:FF:000005">
    <property type="entry name" value="Nucleolar protein 5, putative"/>
    <property type="match status" value="1"/>
</dbReference>
<evidence type="ECO:0000256" key="2">
    <source>
        <dbReference type="ARBA" id="ARBA00009211"/>
    </source>
</evidence>
<dbReference type="InterPro" id="IPR042239">
    <property type="entry name" value="Nop_C"/>
</dbReference>
<dbReference type="PANTHER" id="PTHR10894">
    <property type="entry name" value="NUCLEOLAR PROTEIN 5 NUCLEOLAR PROTEIN NOP5 NOP58"/>
    <property type="match status" value="1"/>
</dbReference>
<dbReference type="Gene3D" id="1.10.287.4070">
    <property type="match status" value="1"/>
</dbReference>
<sequence length="405" mass="46933">MIYLQETASDFTLFKRQKDDILIVDSYKFTTNDESFETYKKLDCNELPENLENFINKIFSNKTEILAVRDKKLTDLILTKCKINAKFIQDDTFKLIRNNIEKFYDKMDLLKTLNLSHKMSLYKLKFCTEKLDFMIIQSINLLLDIDKDINLHCMRIREWYGVHFPELSIIVDNNEMYVKIVSVLQNKNKINIKNLQEHADVDWQEIVDLAKNSMGADISENDMSNIVNDCKSIIKNFEYRNNLSSYIKEKMQIVAPNLTNFIGDIIGARLISKAGSLSNLAKLPGSTVQLIGAEKSLFQALRRQSNTPKYGIIFESSLLGQTPLEYKGKVARSLASKISLCARLDAYNKNQNGEFGNDAKKKILNRIKNLENSIKIKKKVITKSKFFIKPDLKYDERKDIKRIKK</sequence>
<dbReference type="SUPFAM" id="SSF160574">
    <property type="entry name" value="BT0923-like"/>
    <property type="match status" value="1"/>
</dbReference>
<dbReference type="InterPro" id="IPR036070">
    <property type="entry name" value="Nop_dom_sf"/>
</dbReference>
<dbReference type="HOGENOM" id="CLU_015495_1_0_1"/>
<evidence type="ECO:0000259" key="5">
    <source>
        <dbReference type="PROSITE" id="PS51358"/>
    </source>
</evidence>
<dbReference type="GO" id="GO:0032040">
    <property type="term" value="C:small-subunit processome"/>
    <property type="evidence" value="ECO:0007669"/>
    <property type="project" value="InterPro"/>
</dbReference>
<dbReference type="GO" id="GO:0031428">
    <property type="term" value="C:box C/D methylation guide snoRNP complex"/>
    <property type="evidence" value="ECO:0007669"/>
    <property type="project" value="InterPro"/>
</dbReference>
<protein>
    <submittedName>
        <fullName evidence="6">Nucleolar protein</fullName>
    </submittedName>
</protein>
<dbReference type="PROSITE" id="PS51358">
    <property type="entry name" value="NOP"/>
    <property type="match status" value="1"/>
</dbReference>
<dbReference type="Proteomes" id="UP000053780">
    <property type="component" value="Unassembled WGS sequence"/>
</dbReference>